<organism evidence="1 2">
    <name type="scientific">Arctium lappa</name>
    <name type="common">Greater burdock</name>
    <name type="synonym">Lappa major</name>
    <dbReference type="NCBI Taxonomy" id="4217"/>
    <lineage>
        <taxon>Eukaryota</taxon>
        <taxon>Viridiplantae</taxon>
        <taxon>Streptophyta</taxon>
        <taxon>Embryophyta</taxon>
        <taxon>Tracheophyta</taxon>
        <taxon>Spermatophyta</taxon>
        <taxon>Magnoliopsida</taxon>
        <taxon>eudicotyledons</taxon>
        <taxon>Gunneridae</taxon>
        <taxon>Pentapetalae</taxon>
        <taxon>asterids</taxon>
        <taxon>campanulids</taxon>
        <taxon>Asterales</taxon>
        <taxon>Asteraceae</taxon>
        <taxon>Carduoideae</taxon>
        <taxon>Cardueae</taxon>
        <taxon>Arctiinae</taxon>
        <taxon>Arctium</taxon>
    </lineage>
</organism>
<evidence type="ECO:0000313" key="2">
    <source>
        <dbReference type="Proteomes" id="UP001055879"/>
    </source>
</evidence>
<proteinExistence type="predicted"/>
<accession>A0ACB8XMR5</accession>
<protein>
    <submittedName>
        <fullName evidence="1">Uncharacterized protein</fullName>
    </submittedName>
</protein>
<reference evidence="2" key="1">
    <citation type="journal article" date="2022" name="Mol. Ecol. Resour.">
        <title>The genomes of chicory, endive, great burdock and yacon provide insights into Asteraceae palaeo-polyploidization history and plant inulin production.</title>
        <authorList>
            <person name="Fan W."/>
            <person name="Wang S."/>
            <person name="Wang H."/>
            <person name="Wang A."/>
            <person name="Jiang F."/>
            <person name="Liu H."/>
            <person name="Zhao H."/>
            <person name="Xu D."/>
            <person name="Zhang Y."/>
        </authorList>
    </citation>
    <scope>NUCLEOTIDE SEQUENCE [LARGE SCALE GENOMIC DNA]</scope>
    <source>
        <strain evidence="2">cv. Niubang</strain>
    </source>
</reference>
<gene>
    <name evidence="1" type="ORF">L6452_40307</name>
</gene>
<dbReference type="EMBL" id="CM042062">
    <property type="protein sequence ID" value="KAI3669084.1"/>
    <property type="molecule type" value="Genomic_DNA"/>
</dbReference>
<dbReference type="Proteomes" id="UP001055879">
    <property type="component" value="Linkage Group LG16"/>
</dbReference>
<name>A0ACB8XMR5_ARCLA</name>
<keyword evidence="2" id="KW-1185">Reference proteome</keyword>
<sequence>MHSPPSEAVLLHRSTPFRSYHRLSPIEIHKLYDTPTPAPSPPPNNTPPPLLLLLLLLFNSTQNLTNFVIDVHLQQLATATNNKLSKSSSSSDGFLGVSQPEDLQPTVKICVDSLTSSYVVVKRSTVAKLRLLAKNRSENRALIGESGAVLTLISLLRCADP</sequence>
<reference evidence="1 2" key="2">
    <citation type="journal article" date="2022" name="Mol. Ecol. Resour.">
        <title>The genomes of chicory, endive, great burdock and yacon provide insights into Asteraceae paleo-polyploidization history and plant inulin production.</title>
        <authorList>
            <person name="Fan W."/>
            <person name="Wang S."/>
            <person name="Wang H."/>
            <person name="Wang A."/>
            <person name="Jiang F."/>
            <person name="Liu H."/>
            <person name="Zhao H."/>
            <person name="Xu D."/>
            <person name="Zhang Y."/>
        </authorList>
    </citation>
    <scope>NUCLEOTIDE SEQUENCE [LARGE SCALE GENOMIC DNA]</scope>
    <source>
        <strain evidence="2">cv. Niubang</strain>
    </source>
</reference>
<comment type="caution">
    <text evidence="1">The sequence shown here is derived from an EMBL/GenBank/DDBJ whole genome shotgun (WGS) entry which is preliminary data.</text>
</comment>
<evidence type="ECO:0000313" key="1">
    <source>
        <dbReference type="EMBL" id="KAI3669084.1"/>
    </source>
</evidence>